<proteinExistence type="inferred from homology"/>
<dbReference type="GO" id="GO:0005975">
    <property type="term" value="P:carbohydrate metabolic process"/>
    <property type="evidence" value="ECO:0007669"/>
    <property type="project" value="InterPro"/>
</dbReference>
<reference evidence="10" key="1">
    <citation type="journal article" date="2023" name="Mol. Phylogenet. Evol.">
        <title>Genome-scale phylogeny and comparative genomics of the fungal order Sordariales.</title>
        <authorList>
            <person name="Hensen N."/>
            <person name="Bonometti L."/>
            <person name="Westerberg I."/>
            <person name="Brannstrom I.O."/>
            <person name="Guillou S."/>
            <person name="Cros-Aarteil S."/>
            <person name="Calhoun S."/>
            <person name="Haridas S."/>
            <person name="Kuo A."/>
            <person name="Mondo S."/>
            <person name="Pangilinan J."/>
            <person name="Riley R."/>
            <person name="LaButti K."/>
            <person name="Andreopoulos B."/>
            <person name="Lipzen A."/>
            <person name="Chen C."/>
            <person name="Yan M."/>
            <person name="Daum C."/>
            <person name="Ng V."/>
            <person name="Clum A."/>
            <person name="Steindorff A."/>
            <person name="Ohm R.A."/>
            <person name="Martin F."/>
            <person name="Silar P."/>
            <person name="Natvig D.O."/>
            <person name="Lalanne C."/>
            <person name="Gautier V."/>
            <person name="Ament-Velasquez S.L."/>
            <person name="Kruys A."/>
            <person name="Hutchinson M.I."/>
            <person name="Powell A.J."/>
            <person name="Barry K."/>
            <person name="Miller A.N."/>
            <person name="Grigoriev I.V."/>
            <person name="Debuchy R."/>
            <person name="Gladieux P."/>
            <person name="Hiltunen Thoren M."/>
            <person name="Johannesson H."/>
        </authorList>
    </citation>
    <scope>NUCLEOTIDE SEQUENCE</scope>
    <source>
        <strain evidence="10">CBS 232.78</strain>
    </source>
</reference>
<evidence type="ECO:0000256" key="4">
    <source>
        <dbReference type="ARBA" id="ARBA00022679"/>
    </source>
</evidence>
<dbReference type="EMBL" id="JAULSW010000002">
    <property type="protein sequence ID" value="KAK3389858.1"/>
    <property type="molecule type" value="Genomic_DNA"/>
</dbReference>
<dbReference type="GO" id="GO:0005524">
    <property type="term" value="F:ATP binding"/>
    <property type="evidence" value="ECO:0007669"/>
    <property type="project" value="UniProtKB-KW"/>
</dbReference>
<dbReference type="Gene3D" id="3.40.50.300">
    <property type="entry name" value="P-loop containing nucleotide triphosphate hydrolases"/>
    <property type="match status" value="1"/>
</dbReference>
<evidence type="ECO:0000313" key="11">
    <source>
        <dbReference type="Proteomes" id="UP001285441"/>
    </source>
</evidence>
<dbReference type="InterPro" id="IPR027417">
    <property type="entry name" value="P-loop_NTPase"/>
</dbReference>
<protein>
    <recommendedName>
        <fullName evidence="3 9">Gluconokinase</fullName>
        <ecNumber evidence="3 9">2.7.1.12</ecNumber>
    </recommendedName>
</protein>
<accession>A0AAE0U3P5</accession>
<dbReference type="CDD" id="cd02021">
    <property type="entry name" value="GntK"/>
    <property type="match status" value="1"/>
</dbReference>
<keyword evidence="10" id="KW-0378">Hydrolase</keyword>
<organism evidence="10 11">
    <name type="scientific">Podospora didyma</name>
    <dbReference type="NCBI Taxonomy" id="330526"/>
    <lineage>
        <taxon>Eukaryota</taxon>
        <taxon>Fungi</taxon>
        <taxon>Dikarya</taxon>
        <taxon>Ascomycota</taxon>
        <taxon>Pezizomycotina</taxon>
        <taxon>Sordariomycetes</taxon>
        <taxon>Sordariomycetidae</taxon>
        <taxon>Sordariales</taxon>
        <taxon>Podosporaceae</taxon>
        <taxon>Podospora</taxon>
    </lineage>
</organism>
<evidence type="ECO:0000256" key="1">
    <source>
        <dbReference type="ARBA" id="ARBA00004875"/>
    </source>
</evidence>
<evidence type="ECO:0000256" key="5">
    <source>
        <dbReference type="ARBA" id="ARBA00022741"/>
    </source>
</evidence>
<name>A0AAE0U3P5_9PEZI</name>
<evidence type="ECO:0000256" key="3">
    <source>
        <dbReference type="ARBA" id="ARBA00012054"/>
    </source>
</evidence>
<keyword evidence="6 9" id="KW-0418">Kinase</keyword>
<keyword evidence="7 9" id="KW-0067">ATP-binding</keyword>
<dbReference type="GO" id="GO:0046316">
    <property type="term" value="F:gluconokinase activity"/>
    <property type="evidence" value="ECO:0007669"/>
    <property type="project" value="UniProtKB-EC"/>
</dbReference>
<reference evidence="10" key="2">
    <citation type="submission" date="2023-06" db="EMBL/GenBank/DDBJ databases">
        <authorList>
            <consortium name="Lawrence Berkeley National Laboratory"/>
            <person name="Haridas S."/>
            <person name="Hensen N."/>
            <person name="Bonometti L."/>
            <person name="Westerberg I."/>
            <person name="Brannstrom I.O."/>
            <person name="Guillou S."/>
            <person name="Cros-Aarteil S."/>
            <person name="Calhoun S."/>
            <person name="Kuo A."/>
            <person name="Mondo S."/>
            <person name="Pangilinan J."/>
            <person name="Riley R."/>
            <person name="LaButti K."/>
            <person name="Andreopoulos B."/>
            <person name="Lipzen A."/>
            <person name="Chen C."/>
            <person name="Yanf M."/>
            <person name="Daum C."/>
            <person name="Ng V."/>
            <person name="Clum A."/>
            <person name="Steindorff A."/>
            <person name="Ohm R."/>
            <person name="Martin F."/>
            <person name="Silar P."/>
            <person name="Natvig D."/>
            <person name="Lalanne C."/>
            <person name="Gautier V."/>
            <person name="Ament-velasquez S.L."/>
            <person name="Kruys A."/>
            <person name="Hutchinson M.I."/>
            <person name="Powell A.J."/>
            <person name="Barry K."/>
            <person name="Miller A.N."/>
            <person name="Grigoriev I.V."/>
            <person name="Debuchy R."/>
            <person name="Gladieux P."/>
            <person name="Thoren M.H."/>
            <person name="Johannesson H."/>
        </authorList>
    </citation>
    <scope>NUCLEOTIDE SEQUENCE</scope>
    <source>
        <strain evidence="10">CBS 232.78</strain>
    </source>
</reference>
<comment type="caution">
    <text evidence="10">The sequence shown here is derived from an EMBL/GenBank/DDBJ whole genome shotgun (WGS) entry which is preliminary data.</text>
</comment>
<evidence type="ECO:0000256" key="6">
    <source>
        <dbReference type="ARBA" id="ARBA00022777"/>
    </source>
</evidence>
<comment type="catalytic activity">
    <reaction evidence="8 9">
        <text>D-gluconate + ATP = 6-phospho-D-gluconate + ADP + H(+)</text>
        <dbReference type="Rhea" id="RHEA:19433"/>
        <dbReference type="ChEBI" id="CHEBI:15378"/>
        <dbReference type="ChEBI" id="CHEBI:18391"/>
        <dbReference type="ChEBI" id="CHEBI:30616"/>
        <dbReference type="ChEBI" id="CHEBI:58759"/>
        <dbReference type="ChEBI" id="CHEBI:456216"/>
        <dbReference type="EC" id="2.7.1.12"/>
    </reaction>
</comment>
<dbReference type="PANTHER" id="PTHR43442">
    <property type="entry name" value="GLUCONOKINASE-RELATED"/>
    <property type="match status" value="1"/>
</dbReference>
<dbReference type="PANTHER" id="PTHR43442:SF3">
    <property type="entry name" value="GLUCONOKINASE-RELATED"/>
    <property type="match status" value="1"/>
</dbReference>
<dbReference type="AlphaFoldDB" id="A0AAE0U3P5"/>
<keyword evidence="11" id="KW-1185">Reference proteome</keyword>
<gene>
    <name evidence="10" type="ORF">B0H63DRAFT_104928</name>
</gene>
<evidence type="ECO:0000256" key="9">
    <source>
        <dbReference type="RuleBase" id="RU363066"/>
    </source>
</evidence>
<dbReference type="Pfam" id="PF13671">
    <property type="entry name" value="AAA_33"/>
    <property type="match status" value="1"/>
</dbReference>
<keyword evidence="4 9" id="KW-0808">Transferase</keyword>
<keyword evidence="5 9" id="KW-0547">Nucleotide-binding</keyword>
<comment type="similarity">
    <text evidence="2 9">Belongs to the gluconokinase GntK/GntV family.</text>
</comment>
<dbReference type="GO" id="GO:0016787">
    <property type="term" value="F:hydrolase activity"/>
    <property type="evidence" value="ECO:0007669"/>
    <property type="project" value="UniProtKB-KW"/>
</dbReference>
<dbReference type="NCBIfam" id="TIGR01313">
    <property type="entry name" value="therm_gnt_kin"/>
    <property type="match status" value="1"/>
</dbReference>
<evidence type="ECO:0000256" key="2">
    <source>
        <dbReference type="ARBA" id="ARBA00008420"/>
    </source>
</evidence>
<dbReference type="Proteomes" id="UP001285441">
    <property type="component" value="Unassembled WGS sequence"/>
</dbReference>
<dbReference type="EC" id="2.7.1.12" evidence="3 9"/>
<comment type="pathway">
    <text evidence="1 9">Carbohydrate acid metabolism; D-gluconate degradation.</text>
</comment>
<dbReference type="InterPro" id="IPR006001">
    <property type="entry name" value="Therm_gnt_kin"/>
</dbReference>
<evidence type="ECO:0000313" key="10">
    <source>
        <dbReference type="EMBL" id="KAK3389858.1"/>
    </source>
</evidence>
<evidence type="ECO:0000256" key="7">
    <source>
        <dbReference type="ARBA" id="ARBA00022840"/>
    </source>
</evidence>
<dbReference type="SUPFAM" id="SSF52540">
    <property type="entry name" value="P-loop containing nucleoside triphosphate hydrolases"/>
    <property type="match status" value="1"/>
</dbReference>
<dbReference type="GO" id="GO:0005737">
    <property type="term" value="C:cytoplasm"/>
    <property type="evidence" value="ECO:0007669"/>
    <property type="project" value="TreeGrafter"/>
</dbReference>
<sequence length="230" mass="25849">MGDYAEPQNIAIIAPRGEENVELDTPDGIETPYDNRHLHRWIWFIAGPTACGKTTIAKALAKDLDFTFLEGDDYHPKANVEKMSRGEPLTDADRAGWLQALAEHETAHPPSFPPSSKLPHMVMTCSALKKHYRDVLREGGAEAKNLRIRFVFLDGPEALLARRAAERKGHYAGANLVRSQFEALERPNSEDEPDVLVVDVDRPLEDTMRDVMNKVKEAMMRDDGSYLKVL</sequence>
<evidence type="ECO:0000256" key="8">
    <source>
        <dbReference type="ARBA" id="ARBA00048090"/>
    </source>
</evidence>